<dbReference type="InterPro" id="IPR000160">
    <property type="entry name" value="GGDEF_dom"/>
</dbReference>
<dbReference type="PROSITE" id="PS50887">
    <property type="entry name" value="GGDEF"/>
    <property type="match status" value="1"/>
</dbReference>
<dbReference type="FunFam" id="3.30.70.270:FF:000001">
    <property type="entry name" value="Diguanylate cyclase domain protein"/>
    <property type="match status" value="1"/>
</dbReference>
<evidence type="ECO:0000313" key="4">
    <source>
        <dbReference type="Proteomes" id="UP000826725"/>
    </source>
</evidence>
<evidence type="ECO:0000256" key="1">
    <source>
        <dbReference type="ARBA" id="ARBA00012528"/>
    </source>
</evidence>
<dbReference type="AlphaFoldDB" id="A0A8D5FMB2"/>
<dbReference type="CDD" id="cd01949">
    <property type="entry name" value="GGDEF"/>
    <property type="match status" value="1"/>
</dbReference>
<dbReference type="GO" id="GO:0005886">
    <property type="term" value="C:plasma membrane"/>
    <property type="evidence" value="ECO:0007669"/>
    <property type="project" value="TreeGrafter"/>
</dbReference>
<gene>
    <name evidence="3" type="ORF">DGMP_09780</name>
</gene>
<dbReference type="GO" id="GO:0052621">
    <property type="term" value="F:diguanylate cyclase activity"/>
    <property type="evidence" value="ECO:0007669"/>
    <property type="project" value="UniProtKB-EC"/>
</dbReference>
<evidence type="ECO:0000259" key="2">
    <source>
        <dbReference type="PROSITE" id="PS50887"/>
    </source>
</evidence>
<dbReference type="InterPro" id="IPR009875">
    <property type="entry name" value="PilZ_domain"/>
</dbReference>
<name>A0A8D5FMB2_9BACT</name>
<dbReference type="GO" id="GO:0043709">
    <property type="term" value="P:cell adhesion involved in single-species biofilm formation"/>
    <property type="evidence" value="ECO:0007669"/>
    <property type="project" value="TreeGrafter"/>
</dbReference>
<dbReference type="Pfam" id="PF07238">
    <property type="entry name" value="PilZ"/>
    <property type="match status" value="1"/>
</dbReference>
<dbReference type="RefSeq" id="WP_228856426.1">
    <property type="nucleotide sequence ID" value="NZ_AP024086.1"/>
</dbReference>
<feature type="domain" description="GGDEF" evidence="2">
    <location>
        <begin position="141"/>
        <end position="274"/>
    </location>
</feature>
<proteinExistence type="predicted"/>
<evidence type="ECO:0000313" key="3">
    <source>
        <dbReference type="EMBL" id="BCL60285.1"/>
    </source>
</evidence>
<dbReference type="Pfam" id="PF00990">
    <property type="entry name" value="GGDEF"/>
    <property type="match status" value="1"/>
</dbReference>
<dbReference type="GO" id="GO:1902201">
    <property type="term" value="P:negative regulation of bacterial-type flagellum-dependent cell motility"/>
    <property type="evidence" value="ECO:0007669"/>
    <property type="project" value="TreeGrafter"/>
</dbReference>
<organism evidence="3 4">
    <name type="scientific">Desulfomarina profundi</name>
    <dbReference type="NCBI Taxonomy" id="2772557"/>
    <lineage>
        <taxon>Bacteria</taxon>
        <taxon>Pseudomonadati</taxon>
        <taxon>Thermodesulfobacteriota</taxon>
        <taxon>Desulfobulbia</taxon>
        <taxon>Desulfobulbales</taxon>
        <taxon>Desulfobulbaceae</taxon>
        <taxon>Desulfomarina</taxon>
    </lineage>
</organism>
<dbReference type="KEGG" id="dbk:DGMP_09780"/>
<dbReference type="PANTHER" id="PTHR45138">
    <property type="entry name" value="REGULATORY COMPONENTS OF SENSORY TRANSDUCTION SYSTEM"/>
    <property type="match status" value="1"/>
</dbReference>
<sequence length="385" mass="43591">MNQTESTVYKYKVEASSDEEFIAKIDDYSKASGPEVYTAVFKILAGIDIPEKKGSRFWRESLEHRLKLMKLLGRYVDITTALSDFLQTSTEHLSHPRLIETTYYENVVRDTIYDQLTGLFNRTYFDETFTQQLSLAKRYNTDLTVLFLDIDNFKEVNDTYGHLAGDEVLKQTAGIINLEKRDSDIAARFGGEEFILLMSHTDSINAFILAERIRKEIELHLFSHKSDTLRITISGGLASYPLNSDNPTQLLSMADSALYLSKGAGKNRISHFKKEKRRYLRVKISQPILVKELDFKDSIPFSGKSKDICVGGILFENKHPLPIGALIKVKVETGHNSSVLLIGKVVRIEKFSENRYDIGMTTSFNEMAKAANHEISAILHSNGSP</sequence>
<keyword evidence="4" id="KW-1185">Reference proteome</keyword>
<dbReference type="GO" id="GO:0035438">
    <property type="term" value="F:cyclic-di-GMP binding"/>
    <property type="evidence" value="ECO:0007669"/>
    <property type="project" value="InterPro"/>
</dbReference>
<protein>
    <recommendedName>
        <fullName evidence="1">diguanylate cyclase</fullName>
        <ecNumber evidence="1">2.7.7.65</ecNumber>
    </recommendedName>
</protein>
<dbReference type="EC" id="2.7.7.65" evidence="1"/>
<dbReference type="InterPro" id="IPR050469">
    <property type="entry name" value="Diguanylate_Cyclase"/>
</dbReference>
<dbReference type="EMBL" id="AP024086">
    <property type="protein sequence ID" value="BCL60285.1"/>
    <property type="molecule type" value="Genomic_DNA"/>
</dbReference>
<reference evidence="3" key="1">
    <citation type="submission" date="2020-09" db="EMBL/GenBank/DDBJ databases">
        <title>Desulfogranum mesoprofundum gen. nov., sp. nov., a novel mesophilic, sulfate-reducing chemolithoautotroph isolated from a deep-sea hydrothermal vent chimney in the Suiyo Seamount.</title>
        <authorList>
            <person name="Hashimoto Y."/>
            <person name="Nakagawa S."/>
        </authorList>
    </citation>
    <scope>NUCLEOTIDE SEQUENCE</scope>
    <source>
        <strain evidence="3">KT2</strain>
    </source>
</reference>
<dbReference type="Proteomes" id="UP000826725">
    <property type="component" value="Chromosome"/>
</dbReference>
<dbReference type="PANTHER" id="PTHR45138:SF9">
    <property type="entry name" value="DIGUANYLATE CYCLASE DGCM-RELATED"/>
    <property type="match status" value="1"/>
</dbReference>
<accession>A0A8D5FMB2</accession>
<dbReference type="NCBIfam" id="TIGR00254">
    <property type="entry name" value="GGDEF"/>
    <property type="match status" value="1"/>
</dbReference>
<dbReference type="SMART" id="SM00267">
    <property type="entry name" value="GGDEF"/>
    <property type="match status" value="1"/>
</dbReference>